<evidence type="ECO:0000256" key="1">
    <source>
        <dbReference type="SAM" id="Phobius"/>
    </source>
</evidence>
<gene>
    <name evidence="2" type="ORF">KY084_03410</name>
</gene>
<evidence type="ECO:0000313" key="2">
    <source>
        <dbReference type="EMBL" id="MBW4329922.1"/>
    </source>
</evidence>
<dbReference type="EMBL" id="JAHWZX010000002">
    <property type="protein sequence ID" value="MBW4329922.1"/>
    <property type="molecule type" value="Genomic_DNA"/>
</dbReference>
<proteinExistence type="predicted"/>
<dbReference type="RefSeq" id="WP_219237020.1">
    <property type="nucleotide sequence ID" value="NZ_JAHWZX010000002.1"/>
</dbReference>
<keyword evidence="1" id="KW-1133">Transmembrane helix</keyword>
<feature type="transmembrane region" description="Helical" evidence="1">
    <location>
        <begin position="65"/>
        <end position="86"/>
    </location>
</feature>
<keyword evidence="1" id="KW-0472">Membrane</keyword>
<name>A0ABS6XIC0_9SPHN</name>
<organism evidence="2 3">
    <name type="scientific">Stakelama flava</name>
    <dbReference type="NCBI Taxonomy" id="2860338"/>
    <lineage>
        <taxon>Bacteria</taxon>
        <taxon>Pseudomonadati</taxon>
        <taxon>Pseudomonadota</taxon>
        <taxon>Alphaproteobacteria</taxon>
        <taxon>Sphingomonadales</taxon>
        <taxon>Sphingomonadaceae</taxon>
        <taxon>Stakelama</taxon>
    </lineage>
</organism>
<evidence type="ECO:0000313" key="3">
    <source>
        <dbReference type="Proteomes" id="UP001197214"/>
    </source>
</evidence>
<protein>
    <submittedName>
        <fullName evidence="2">Uncharacterized protein</fullName>
    </submittedName>
</protein>
<sequence>MVIMRQALESNPAGNGISKRQAPIVAALRGGTPKMSTLPNMHRRMTADFDWSAHPRDRWSGAARLGVVFVGAAACWSALIGTMLALS</sequence>
<keyword evidence="1" id="KW-0812">Transmembrane</keyword>
<dbReference type="Proteomes" id="UP001197214">
    <property type="component" value="Unassembled WGS sequence"/>
</dbReference>
<accession>A0ABS6XIC0</accession>
<reference evidence="2 3" key="1">
    <citation type="submission" date="2021-07" db="EMBL/GenBank/DDBJ databases">
        <title>Stakelama flava sp. nov., a novel endophytic bacterium isolated from branch of Kandelia candel.</title>
        <authorList>
            <person name="Tuo L."/>
        </authorList>
    </citation>
    <scope>NUCLEOTIDE SEQUENCE [LARGE SCALE GENOMIC DNA]</scope>
    <source>
        <strain evidence="2 3">CBK3Z-3</strain>
    </source>
</reference>
<keyword evidence="3" id="KW-1185">Reference proteome</keyword>
<comment type="caution">
    <text evidence="2">The sequence shown here is derived from an EMBL/GenBank/DDBJ whole genome shotgun (WGS) entry which is preliminary data.</text>
</comment>